<name>A0A927FDB6_9BURK</name>
<sequence>MKYLRRFFQVLVLLAVLFVLLLAHTWWMRPIKINWFYDRVFLQGLIDSPMFMSSLELLDKTGWAWYSDKLDDFSLAHEDQQLALAQQNAQQFEGYDAQALKGEDKINWWIARYQYQQEAAQAKWRWHSYPVNSLFGLQSQLPDFLINIHSVHNQASAQDYIARMRAFPRAFDQILEGLKVREDKALFPPRFSVEKTREQIRHFLVHPANQHPLVAALTSKMRQLPPSVLSEAQQATLAQQAAGVVERDVYPAYRKLDAHLQNLLQKPLNNEGVWALPQGQDYYQFAIARHTTTSLSADELHLTGLTEVQRIGRQIDAILAKEKLSGKDRGEKIRTLARRADQRYDDTDEGRQQLLQDYQTIIDEAAIKTRVAFNAWPQAGVRVQRVPEFAQKTSPVGYYQMPSLDGGRPGTFFTNLYKIESTPKFGMRTLAYHEAIPGHHLQIALQMKLDNLPFFRRASGFTAYIEGWALYAEQLAWEMGLQSDPLHDLGRLQAEMFRAARLVVDTGMHAKRWSREQAIAYMVRETGMDENEVTVEIERYLIDPGQALAYKVGMMKILSLRQWAQQQLGPRFKLADFHDVVLSNGAVPLDVLDQLVRDWVAAQKG</sequence>
<evidence type="ECO:0000313" key="2">
    <source>
        <dbReference type="Proteomes" id="UP000647424"/>
    </source>
</evidence>
<accession>A0A927FDB6</accession>
<dbReference type="PANTHER" id="PTHR33361:SF2">
    <property type="entry name" value="DUF885 DOMAIN-CONTAINING PROTEIN"/>
    <property type="match status" value="1"/>
</dbReference>
<evidence type="ECO:0000313" key="1">
    <source>
        <dbReference type="EMBL" id="MBD8049229.1"/>
    </source>
</evidence>
<protein>
    <submittedName>
        <fullName evidence="1">DUF885 domain-containing protein</fullName>
    </submittedName>
</protein>
<organism evidence="1 2">
    <name type="scientific">Limnohabitans radicicola</name>
    <dbReference type="NCBI Taxonomy" id="2771427"/>
    <lineage>
        <taxon>Bacteria</taxon>
        <taxon>Pseudomonadati</taxon>
        <taxon>Pseudomonadota</taxon>
        <taxon>Betaproteobacteria</taxon>
        <taxon>Burkholderiales</taxon>
        <taxon>Comamonadaceae</taxon>
        <taxon>Limnohabitans</taxon>
    </lineage>
</organism>
<comment type="caution">
    <text evidence="1">The sequence shown here is derived from an EMBL/GenBank/DDBJ whole genome shotgun (WGS) entry which is preliminary data.</text>
</comment>
<dbReference type="Pfam" id="PF05960">
    <property type="entry name" value="DUF885"/>
    <property type="match status" value="1"/>
</dbReference>
<proteinExistence type="predicted"/>
<dbReference type="Proteomes" id="UP000647424">
    <property type="component" value="Unassembled WGS sequence"/>
</dbReference>
<dbReference type="EMBL" id="JACYFT010000001">
    <property type="protein sequence ID" value="MBD8049229.1"/>
    <property type="molecule type" value="Genomic_DNA"/>
</dbReference>
<dbReference type="PANTHER" id="PTHR33361">
    <property type="entry name" value="GLR0591 PROTEIN"/>
    <property type="match status" value="1"/>
</dbReference>
<dbReference type="RefSeq" id="WP_191817712.1">
    <property type="nucleotide sequence ID" value="NZ_JACYFT010000001.1"/>
</dbReference>
<reference evidence="1" key="1">
    <citation type="submission" date="2020-09" db="EMBL/GenBank/DDBJ databases">
        <title>Genome seq and assembly of Limnohabitants sp.</title>
        <authorList>
            <person name="Chhetri G."/>
        </authorList>
    </citation>
    <scope>NUCLEOTIDE SEQUENCE</scope>
    <source>
        <strain evidence="1">JUR4</strain>
    </source>
</reference>
<keyword evidence="2" id="KW-1185">Reference proteome</keyword>
<dbReference type="AlphaFoldDB" id="A0A927FDB6"/>
<dbReference type="InterPro" id="IPR010281">
    <property type="entry name" value="DUF885"/>
</dbReference>
<gene>
    <name evidence="1" type="ORF">IC609_01640</name>
</gene>